<evidence type="ECO:0000259" key="1">
    <source>
        <dbReference type="Pfam" id="PF13006"/>
    </source>
</evidence>
<gene>
    <name evidence="2" type="ORF">SAMN05216186_114133</name>
</gene>
<organism evidence="2 3">
    <name type="scientific">Pseudomonas indica</name>
    <dbReference type="NCBI Taxonomy" id="137658"/>
    <lineage>
        <taxon>Bacteria</taxon>
        <taxon>Pseudomonadati</taxon>
        <taxon>Pseudomonadota</taxon>
        <taxon>Gammaproteobacteria</taxon>
        <taxon>Pseudomonadales</taxon>
        <taxon>Pseudomonadaceae</taxon>
        <taxon>Pseudomonas</taxon>
    </lineage>
</organism>
<dbReference type="AlphaFoldDB" id="A0A1G9H915"/>
<feature type="non-terminal residue" evidence="2">
    <location>
        <position position="85"/>
    </location>
</feature>
<sequence length="85" mass="9579">MSLLQQQLLDLGELFNFSDLSAFTQNIPIEWVASALDLSAQATIRRRRLPSDQVLWLVLGMALFRDEPVHEVARRLNICAQGLAS</sequence>
<protein>
    <submittedName>
        <fullName evidence="2">Insertion element 4 transposase N-terminal</fullName>
    </submittedName>
</protein>
<feature type="domain" description="Transposase IS4 N-terminal" evidence="1">
    <location>
        <begin position="19"/>
        <end position="82"/>
    </location>
</feature>
<dbReference type="Proteomes" id="UP000198706">
    <property type="component" value="Unassembled WGS sequence"/>
</dbReference>
<proteinExistence type="predicted"/>
<dbReference type="InterPro" id="IPR024473">
    <property type="entry name" value="Transposases_IS4_N"/>
</dbReference>
<dbReference type="Pfam" id="PF13006">
    <property type="entry name" value="Nterm_IS4"/>
    <property type="match status" value="1"/>
</dbReference>
<reference evidence="2 3" key="1">
    <citation type="submission" date="2016-10" db="EMBL/GenBank/DDBJ databases">
        <authorList>
            <person name="de Groot N.N."/>
        </authorList>
    </citation>
    <scope>NUCLEOTIDE SEQUENCE [LARGE SCALE GENOMIC DNA]</scope>
    <source>
        <strain evidence="2 3">JCM 21544</strain>
    </source>
</reference>
<keyword evidence="3" id="KW-1185">Reference proteome</keyword>
<accession>A0A1G9H915</accession>
<name>A0A1G9H915_9PSED</name>
<dbReference type="EMBL" id="FNFD01000014">
    <property type="protein sequence ID" value="SDL08903.1"/>
    <property type="molecule type" value="Genomic_DNA"/>
</dbReference>
<evidence type="ECO:0000313" key="2">
    <source>
        <dbReference type="EMBL" id="SDL08903.1"/>
    </source>
</evidence>
<evidence type="ECO:0000313" key="3">
    <source>
        <dbReference type="Proteomes" id="UP000198706"/>
    </source>
</evidence>